<reference evidence="4" key="1">
    <citation type="submission" date="2020-10" db="EMBL/GenBank/DDBJ databases">
        <authorList>
            <person name="Gilroy R."/>
        </authorList>
    </citation>
    <scope>NUCLEOTIDE SEQUENCE</scope>
    <source>
        <strain evidence="4">CHK186-9395</strain>
    </source>
</reference>
<evidence type="ECO:0000313" key="4">
    <source>
        <dbReference type="EMBL" id="HIV00939.1"/>
    </source>
</evidence>
<feature type="transmembrane region" description="Helical" evidence="2">
    <location>
        <begin position="136"/>
        <end position="155"/>
    </location>
</feature>
<evidence type="ECO:0000256" key="1">
    <source>
        <dbReference type="SAM" id="MobiDB-lite"/>
    </source>
</evidence>
<dbReference type="AlphaFoldDB" id="A0A9D1SY71"/>
<evidence type="ECO:0000313" key="5">
    <source>
        <dbReference type="Proteomes" id="UP000886861"/>
    </source>
</evidence>
<dbReference type="InterPro" id="IPR000326">
    <property type="entry name" value="PAP2/HPO"/>
</dbReference>
<feature type="transmembrane region" description="Helical" evidence="2">
    <location>
        <begin position="58"/>
        <end position="79"/>
    </location>
</feature>
<proteinExistence type="predicted"/>
<dbReference type="PANTHER" id="PTHR14969">
    <property type="entry name" value="SPHINGOSINE-1-PHOSPHATE PHOSPHOHYDROLASE"/>
    <property type="match status" value="1"/>
</dbReference>
<dbReference type="PANTHER" id="PTHR14969:SF13">
    <property type="entry name" value="AT30094P"/>
    <property type="match status" value="1"/>
</dbReference>
<organism evidence="4 5">
    <name type="scientific">Candidatus Caccopulliclostridium gallistercoris</name>
    <dbReference type="NCBI Taxonomy" id="2840719"/>
    <lineage>
        <taxon>Bacteria</taxon>
        <taxon>Bacillati</taxon>
        <taxon>Bacillota</taxon>
        <taxon>Clostridia</taxon>
        <taxon>Candidatus Caccopulliclostridium</taxon>
    </lineage>
</organism>
<dbReference type="Pfam" id="PF01569">
    <property type="entry name" value="PAP2"/>
    <property type="match status" value="1"/>
</dbReference>
<name>A0A9D1SY71_9FIRM</name>
<keyword evidence="2" id="KW-0812">Transmembrane</keyword>
<dbReference type="InterPro" id="IPR036938">
    <property type="entry name" value="PAP2/HPO_sf"/>
</dbReference>
<dbReference type="SUPFAM" id="SSF48317">
    <property type="entry name" value="Acid phosphatase/Vanadium-dependent haloperoxidase"/>
    <property type="match status" value="1"/>
</dbReference>
<accession>A0A9D1SY71</accession>
<feature type="domain" description="Phosphatidic acid phosphatase type 2/haloperoxidase" evidence="3">
    <location>
        <begin position="58"/>
        <end position="179"/>
    </location>
</feature>
<reference evidence="4" key="2">
    <citation type="journal article" date="2021" name="PeerJ">
        <title>Extensive microbial diversity within the chicken gut microbiome revealed by metagenomics and culture.</title>
        <authorList>
            <person name="Gilroy R."/>
            <person name="Ravi A."/>
            <person name="Getino M."/>
            <person name="Pursley I."/>
            <person name="Horton D.L."/>
            <person name="Alikhan N.F."/>
            <person name="Baker D."/>
            <person name="Gharbi K."/>
            <person name="Hall N."/>
            <person name="Watson M."/>
            <person name="Adriaenssens E.M."/>
            <person name="Foster-Nyarko E."/>
            <person name="Jarju S."/>
            <person name="Secka A."/>
            <person name="Antonio M."/>
            <person name="Oren A."/>
            <person name="Chaudhuri R.R."/>
            <person name="La Ragione R."/>
            <person name="Hildebrand F."/>
            <person name="Pallen M.J."/>
        </authorList>
    </citation>
    <scope>NUCLEOTIDE SEQUENCE</scope>
    <source>
        <strain evidence="4">CHK186-9395</strain>
    </source>
</reference>
<gene>
    <name evidence="4" type="ORF">IAA62_00030</name>
</gene>
<keyword evidence="2" id="KW-0472">Membrane</keyword>
<feature type="transmembrane region" description="Helical" evidence="2">
    <location>
        <begin position="111"/>
        <end position="129"/>
    </location>
</feature>
<feature type="transmembrane region" description="Helical" evidence="2">
    <location>
        <begin position="161"/>
        <end position="185"/>
    </location>
</feature>
<dbReference type="SMART" id="SM00014">
    <property type="entry name" value="acidPPc"/>
    <property type="match status" value="1"/>
</dbReference>
<comment type="caution">
    <text evidence="4">The sequence shown here is derived from an EMBL/GenBank/DDBJ whole genome shotgun (WGS) entry which is preliminary data.</text>
</comment>
<protein>
    <submittedName>
        <fullName evidence="4">Phosphatase PAP2 family protein</fullName>
    </submittedName>
</protein>
<dbReference type="Proteomes" id="UP000886861">
    <property type="component" value="Unassembled WGS sequence"/>
</dbReference>
<feature type="transmembrane region" description="Helical" evidence="2">
    <location>
        <begin position="20"/>
        <end position="46"/>
    </location>
</feature>
<feature type="region of interest" description="Disordered" evidence="1">
    <location>
        <begin position="193"/>
        <end position="212"/>
    </location>
</feature>
<dbReference type="EMBL" id="DVOJ01000001">
    <property type="protein sequence ID" value="HIV00939.1"/>
    <property type="molecule type" value="Genomic_DNA"/>
</dbReference>
<evidence type="ECO:0000256" key="2">
    <source>
        <dbReference type="SAM" id="Phobius"/>
    </source>
</evidence>
<evidence type="ECO:0000259" key="3">
    <source>
        <dbReference type="SMART" id="SM00014"/>
    </source>
</evidence>
<keyword evidence="2" id="KW-1133">Transmembrane helix</keyword>
<sequence length="212" mass="24055">MEISIIKFLQSAKNPFYDFVFIFVSELASYKGFLISFAIFFIILLVSMKKKKNSTTSFCLFTLSYGVTYGLSVLINTLLKALINRPRPYEVDASIIDALHASGQSMPSGHTLSATIICAFVFFSVYYYSRNKALKISLAAVLSVFIVLVGISRMYLGQHYISDVIVGFIEAFSFSVLGIYVFTILDKRIKHERNREDNREEEKREEIKQGGN</sequence>
<dbReference type="Gene3D" id="1.20.144.10">
    <property type="entry name" value="Phosphatidic acid phosphatase type 2/haloperoxidase"/>
    <property type="match status" value="2"/>
</dbReference>
<dbReference type="CDD" id="cd03392">
    <property type="entry name" value="PAP2_like_2"/>
    <property type="match status" value="1"/>
</dbReference>